<evidence type="ECO:0000313" key="2">
    <source>
        <dbReference type="Proteomes" id="UP000887116"/>
    </source>
</evidence>
<sequence>MTKTKFPSIVLLKDKTIFHFTFKYHKLQGCSRFPPRFRRAEGKKRITRSNLIGAIHVAKYQKSNPFTLPGTNPIPPRIYSSESKVGRRELATRRLGQLRESMPSQDLSGSIPSVFRTIWRPISSLQEPPLLPFIQNKFLSEEFAQQMSWLG</sequence>
<comment type="caution">
    <text evidence="1">The sequence shown here is derived from an EMBL/GenBank/DDBJ whole genome shotgun (WGS) entry which is preliminary data.</text>
</comment>
<dbReference type="Proteomes" id="UP000887116">
    <property type="component" value="Unassembled WGS sequence"/>
</dbReference>
<gene>
    <name evidence="1" type="ORF">TNCT_241951</name>
</gene>
<organism evidence="1 2">
    <name type="scientific">Trichonephila clavata</name>
    <name type="common">Joro spider</name>
    <name type="synonym">Nephila clavata</name>
    <dbReference type="NCBI Taxonomy" id="2740835"/>
    <lineage>
        <taxon>Eukaryota</taxon>
        <taxon>Metazoa</taxon>
        <taxon>Ecdysozoa</taxon>
        <taxon>Arthropoda</taxon>
        <taxon>Chelicerata</taxon>
        <taxon>Arachnida</taxon>
        <taxon>Araneae</taxon>
        <taxon>Araneomorphae</taxon>
        <taxon>Entelegynae</taxon>
        <taxon>Araneoidea</taxon>
        <taxon>Nephilidae</taxon>
        <taxon>Trichonephila</taxon>
    </lineage>
</organism>
<dbReference type="OrthoDB" id="10366988at2759"/>
<accession>A0A8X6LGM0</accession>
<name>A0A8X6LGM0_TRICU</name>
<dbReference type="AlphaFoldDB" id="A0A8X6LGM0"/>
<dbReference type="EMBL" id="BMAO01026370">
    <property type="protein sequence ID" value="GFR09115.1"/>
    <property type="molecule type" value="Genomic_DNA"/>
</dbReference>
<reference evidence="1" key="1">
    <citation type="submission" date="2020-07" db="EMBL/GenBank/DDBJ databases">
        <title>Multicomponent nature underlies the extraordinary mechanical properties of spider dragline silk.</title>
        <authorList>
            <person name="Kono N."/>
            <person name="Nakamura H."/>
            <person name="Mori M."/>
            <person name="Yoshida Y."/>
            <person name="Ohtoshi R."/>
            <person name="Malay A.D."/>
            <person name="Moran D.A.P."/>
            <person name="Tomita M."/>
            <person name="Numata K."/>
            <person name="Arakawa K."/>
        </authorList>
    </citation>
    <scope>NUCLEOTIDE SEQUENCE</scope>
</reference>
<evidence type="ECO:0000313" key="1">
    <source>
        <dbReference type="EMBL" id="GFR09115.1"/>
    </source>
</evidence>
<proteinExistence type="predicted"/>
<protein>
    <submittedName>
        <fullName evidence="1">Uncharacterized protein</fullName>
    </submittedName>
</protein>
<keyword evidence="2" id="KW-1185">Reference proteome</keyword>